<dbReference type="EMBL" id="CP065938">
    <property type="protein sequence ID" value="UWX06796.1"/>
    <property type="molecule type" value="Genomic_DNA"/>
</dbReference>
<feature type="transmembrane region" description="Helical" evidence="1">
    <location>
        <begin position="12"/>
        <end position="31"/>
    </location>
</feature>
<evidence type="ECO:0000313" key="2">
    <source>
        <dbReference type="EMBL" id="UWX06796.1"/>
    </source>
</evidence>
<keyword evidence="3" id="KW-1185">Reference proteome</keyword>
<evidence type="ECO:0000256" key="1">
    <source>
        <dbReference type="SAM" id="Phobius"/>
    </source>
</evidence>
<dbReference type="Gene3D" id="3.40.50.10610">
    <property type="entry name" value="ABC-type transport auxiliary lipoprotein component"/>
    <property type="match status" value="1"/>
</dbReference>
<sequence>MAVKSIEKQLIIFFILYLLNLLNFIIINHNIEKDNGQEPLFFAVGSVNAEVLAKYRIAVSDLIVSDLVPAKQAELVKNSSLIADIENAIRNGRKFELLTRRSAALEAIRKEQEFASSEYAAGDAAATGNISNAQSLVQVEVLQFNFGRSSSKVPNIQNKFKVNDYCSIELSVQIIDTERGAVVASFPIKASSTIVSVSNQDIWINRGNDSGMKLGEVFEVFEPGEELIDPATGENLGSTETLIGKVKVVRINPKASVVHMVNGNATSVSTGYILRRPVKSSK</sequence>
<organism evidence="2 3">
    <name type="scientific">Taurinivorans muris</name>
    <dbReference type="NCBI Taxonomy" id="2787751"/>
    <lineage>
        <taxon>Bacteria</taxon>
        <taxon>Pseudomonadati</taxon>
        <taxon>Thermodesulfobacteriota</taxon>
        <taxon>Desulfovibrionia</taxon>
        <taxon>Desulfovibrionales</taxon>
        <taxon>Desulfovibrionaceae</taxon>
        <taxon>Taurinivorans</taxon>
    </lineage>
</organism>
<proteinExistence type="predicted"/>
<dbReference type="RefSeq" id="WP_334316343.1">
    <property type="nucleotide sequence ID" value="NZ_CP065938.1"/>
</dbReference>
<dbReference type="Gene3D" id="2.40.10.410">
    <property type="entry name" value="FlgT, C-terminal domain"/>
    <property type="match status" value="1"/>
</dbReference>
<evidence type="ECO:0000313" key="3">
    <source>
        <dbReference type="Proteomes" id="UP001058120"/>
    </source>
</evidence>
<reference evidence="2" key="1">
    <citation type="submission" date="2020-12" db="EMBL/GenBank/DDBJ databases">
        <title>Taurinivorans muris gen. nov., sp. nov., fundamental and realized metabolic niche of a ubiquitous sulfidogenic bacterium in the murine intestine.</title>
        <authorList>
            <person name="Ye H."/>
            <person name="Hanson B.T."/>
            <person name="Loy A."/>
        </authorList>
    </citation>
    <scope>NUCLEOTIDE SEQUENCE</scope>
    <source>
        <strain evidence="2">LT0009</strain>
    </source>
</reference>
<keyword evidence="1" id="KW-1133">Transmembrane helix</keyword>
<dbReference type="Proteomes" id="UP001058120">
    <property type="component" value="Chromosome"/>
</dbReference>
<keyword evidence="1" id="KW-0812">Transmembrane</keyword>
<protein>
    <submittedName>
        <fullName evidence="2">Uncharacterized protein</fullName>
    </submittedName>
</protein>
<name>A0ABY5Y4M6_9BACT</name>
<accession>A0ABY5Y4M6</accession>
<keyword evidence="1" id="KW-0472">Membrane</keyword>
<gene>
    <name evidence="2" type="ORF">JBF11_05155</name>
</gene>
<dbReference type="InterPro" id="IPR038165">
    <property type="entry name" value="FlgT_C_sf"/>
</dbReference>